<dbReference type="InterPro" id="IPR011701">
    <property type="entry name" value="MFS"/>
</dbReference>
<proteinExistence type="predicted"/>
<evidence type="ECO:0000313" key="10">
    <source>
        <dbReference type="Proteomes" id="UP001141259"/>
    </source>
</evidence>
<organism evidence="9 10">
    <name type="scientific">Umezawaea endophytica</name>
    <dbReference type="NCBI Taxonomy" id="1654476"/>
    <lineage>
        <taxon>Bacteria</taxon>
        <taxon>Bacillati</taxon>
        <taxon>Actinomycetota</taxon>
        <taxon>Actinomycetes</taxon>
        <taxon>Pseudonocardiales</taxon>
        <taxon>Pseudonocardiaceae</taxon>
        <taxon>Umezawaea</taxon>
    </lineage>
</organism>
<keyword evidence="6 7" id="KW-0472">Membrane</keyword>
<name>A0A9X2VFZ6_9PSEU</name>
<gene>
    <name evidence="9" type="ORF">NZH93_01095</name>
</gene>
<comment type="caution">
    <text evidence="9">The sequence shown here is derived from an EMBL/GenBank/DDBJ whole genome shotgun (WGS) entry which is preliminary data.</text>
</comment>
<dbReference type="InterPro" id="IPR036259">
    <property type="entry name" value="MFS_trans_sf"/>
</dbReference>
<comment type="subcellular location">
    <subcellularLocation>
        <location evidence="1">Cell membrane</location>
        <topology evidence="1">Multi-pass membrane protein</topology>
    </subcellularLocation>
</comment>
<dbReference type="Proteomes" id="UP001141259">
    <property type="component" value="Unassembled WGS sequence"/>
</dbReference>
<protein>
    <submittedName>
        <fullName evidence="9">MFS transporter</fullName>
    </submittedName>
</protein>
<feature type="transmembrane region" description="Helical" evidence="7">
    <location>
        <begin position="109"/>
        <end position="131"/>
    </location>
</feature>
<dbReference type="RefSeq" id="WP_259620951.1">
    <property type="nucleotide sequence ID" value="NZ_JANYMP010000001.1"/>
</dbReference>
<reference evidence="9" key="1">
    <citation type="submission" date="2022-08" db="EMBL/GenBank/DDBJ databases">
        <authorList>
            <person name="Tistechok S."/>
            <person name="Samborskyy M."/>
            <person name="Roman I."/>
        </authorList>
    </citation>
    <scope>NUCLEOTIDE SEQUENCE</scope>
    <source>
        <strain evidence="9">DSM 103496</strain>
    </source>
</reference>
<dbReference type="SUPFAM" id="SSF103473">
    <property type="entry name" value="MFS general substrate transporter"/>
    <property type="match status" value="1"/>
</dbReference>
<evidence type="ECO:0000256" key="5">
    <source>
        <dbReference type="ARBA" id="ARBA00022989"/>
    </source>
</evidence>
<feature type="transmembrane region" description="Helical" evidence="7">
    <location>
        <begin position="50"/>
        <end position="73"/>
    </location>
</feature>
<dbReference type="PROSITE" id="PS50850">
    <property type="entry name" value="MFS"/>
    <property type="match status" value="1"/>
</dbReference>
<evidence type="ECO:0000256" key="4">
    <source>
        <dbReference type="ARBA" id="ARBA00022692"/>
    </source>
</evidence>
<evidence type="ECO:0000256" key="6">
    <source>
        <dbReference type="ARBA" id="ARBA00023136"/>
    </source>
</evidence>
<accession>A0A9X2VFZ6</accession>
<keyword evidence="4 7" id="KW-0812">Transmembrane</keyword>
<feature type="domain" description="Major facilitator superfamily (MFS) profile" evidence="8">
    <location>
        <begin position="18"/>
        <end position="411"/>
    </location>
</feature>
<keyword evidence="2" id="KW-0813">Transport</keyword>
<sequence length="423" mass="44305">MRPRTSATARSFRALSSPARLLLLNQFGISLGFYLVLPFLATYLRDDLGFATALVGVVLGLRTLSQQGLYLLGGTAADRLGPRPVIILGCAVRVVGFGMFAATTSVAGIVLGTVLTGVAGAIFSPAVVTYLTHESPGRRAEAFATYNVVANTGTLLGPVLGAVLLAVDFRLVSLIACAVFACLTVAQLLFLPHQEATAPERGVLRNWREVVGNRRFLLFTLAGSGYFGLFNQLYLALPLEAQRVTGRSGAISAVFVVSTIVGIVFGVRLTAWCRARWSAGRSMATGLLLIGAGFAPPALLSPFTTTTAHPLPLPDALVAVAPVVLGTVVFSVGIAIANPFMIDLLPVVGSEKLVGTYYGFFYLVSALVAAGISAGVGALLEFDGAAARWTPFTALLLIGLLGGALIATMQRRRLLDPTHPHPA</sequence>
<feature type="transmembrane region" description="Helical" evidence="7">
    <location>
        <begin position="386"/>
        <end position="407"/>
    </location>
</feature>
<dbReference type="InterPro" id="IPR020846">
    <property type="entry name" value="MFS_dom"/>
</dbReference>
<feature type="transmembrane region" description="Helical" evidence="7">
    <location>
        <begin position="85"/>
        <end position="103"/>
    </location>
</feature>
<evidence type="ECO:0000313" key="9">
    <source>
        <dbReference type="EMBL" id="MCS7475434.1"/>
    </source>
</evidence>
<dbReference type="Gene3D" id="1.20.1250.20">
    <property type="entry name" value="MFS general substrate transporter like domains"/>
    <property type="match status" value="1"/>
</dbReference>
<feature type="transmembrane region" description="Helical" evidence="7">
    <location>
        <begin position="316"/>
        <end position="337"/>
    </location>
</feature>
<keyword evidence="3" id="KW-1003">Cell membrane</keyword>
<feature type="transmembrane region" description="Helical" evidence="7">
    <location>
        <begin position="143"/>
        <end position="165"/>
    </location>
</feature>
<dbReference type="Pfam" id="PF07690">
    <property type="entry name" value="MFS_1"/>
    <property type="match status" value="1"/>
</dbReference>
<feature type="transmembrane region" description="Helical" evidence="7">
    <location>
        <begin position="21"/>
        <end position="44"/>
    </location>
</feature>
<dbReference type="EMBL" id="JANYMP010000001">
    <property type="protein sequence ID" value="MCS7475434.1"/>
    <property type="molecule type" value="Genomic_DNA"/>
</dbReference>
<feature type="transmembrane region" description="Helical" evidence="7">
    <location>
        <begin position="283"/>
        <end position="304"/>
    </location>
</feature>
<dbReference type="InterPro" id="IPR050171">
    <property type="entry name" value="MFS_Transporters"/>
</dbReference>
<feature type="transmembrane region" description="Helical" evidence="7">
    <location>
        <begin position="216"/>
        <end position="237"/>
    </location>
</feature>
<dbReference type="AlphaFoldDB" id="A0A9X2VFZ6"/>
<feature type="transmembrane region" description="Helical" evidence="7">
    <location>
        <begin position="249"/>
        <end position="271"/>
    </location>
</feature>
<dbReference type="GO" id="GO:0022857">
    <property type="term" value="F:transmembrane transporter activity"/>
    <property type="evidence" value="ECO:0007669"/>
    <property type="project" value="InterPro"/>
</dbReference>
<keyword evidence="5 7" id="KW-1133">Transmembrane helix</keyword>
<dbReference type="PANTHER" id="PTHR23517:SF2">
    <property type="entry name" value="MULTIDRUG RESISTANCE PROTEIN MDTH"/>
    <property type="match status" value="1"/>
</dbReference>
<evidence type="ECO:0000256" key="1">
    <source>
        <dbReference type="ARBA" id="ARBA00004651"/>
    </source>
</evidence>
<feature type="transmembrane region" description="Helical" evidence="7">
    <location>
        <begin position="357"/>
        <end position="380"/>
    </location>
</feature>
<feature type="transmembrane region" description="Helical" evidence="7">
    <location>
        <begin position="171"/>
        <end position="191"/>
    </location>
</feature>
<evidence type="ECO:0000256" key="2">
    <source>
        <dbReference type="ARBA" id="ARBA00022448"/>
    </source>
</evidence>
<dbReference type="GO" id="GO:0005886">
    <property type="term" value="C:plasma membrane"/>
    <property type="evidence" value="ECO:0007669"/>
    <property type="project" value="UniProtKB-SubCell"/>
</dbReference>
<evidence type="ECO:0000256" key="3">
    <source>
        <dbReference type="ARBA" id="ARBA00022475"/>
    </source>
</evidence>
<evidence type="ECO:0000259" key="8">
    <source>
        <dbReference type="PROSITE" id="PS50850"/>
    </source>
</evidence>
<evidence type="ECO:0000256" key="7">
    <source>
        <dbReference type="SAM" id="Phobius"/>
    </source>
</evidence>
<dbReference type="PANTHER" id="PTHR23517">
    <property type="entry name" value="RESISTANCE PROTEIN MDTM, PUTATIVE-RELATED-RELATED"/>
    <property type="match status" value="1"/>
</dbReference>
<keyword evidence="10" id="KW-1185">Reference proteome</keyword>